<dbReference type="RefSeq" id="WP_212981425.1">
    <property type="nucleotide sequence ID" value="NZ_AP025343.1"/>
</dbReference>
<dbReference type="AlphaFoldDB" id="A0A920CWC8"/>
<evidence type="ECO:0000313" key="2">
    <source>
        <dbReference type="EMBL" id="GIO51432.1"/>
    </source>
</evidence>
<dbReference type="Pfam" id="PF13518">
    <property type="entry name" value="HTH_28"/>
    <property type="match status" value="1"/>
</dbReference>
<proteinExistence type="predicted"/>
<sequence length="96" mass="12031">MAKKGLKFQHYPESVKREAIRLHLEEKWTYREITEHLGIHDKDREKRWMRKYREEGELVFEDHRGNPFRETTEEYRYIRRLEMENAVLKKWLAILN</sequence>
<dbReference type="InterPro" id="IPR055247">
    <property type="entry name" value="InsJ-like_HTH"/>
</dbReference>
<gene>
    <name evidence="2" type="ORF">J34TS1_61970</name>
</gene>
<protein>
    <recommendedName>
        <fullName evidence="1">Insertion element IS150 protein InsJ-like helix-turn-helix domain-containing protein</fullName>
    </recommendedName>
</protein>
<feature type="domain" description="Insertion element IS150 protein InsJ-like helix-turn-helix" evidence="1">
    <location>
        <begin position="16"/>
        <end position="67"/>
    </location>
</feature>
<dbReference type="EMBL" id="BORT01000053">
    <property type="protein sequence ID" value="GIO51432.1"/>
    <property type="molecule type" value="Genomic_DNA"/>
</dbReference>
<dbReference type="SUPFAM" id="SSF46689">
    <property type="entry name" value="Homeodomain-like"/>
    <property type="match status" value="1"/>
</dbReference>
<comment type="caution">
    <text evidence="2">The sequence shown here is derived from an EMBL/GenBank/DDBJ whole genome shotgun (WGS) entry which is preliminary data.</text>
</comment>
<dbReference type="Gene3D" id="1.10.10.60">
    <property type="entry name" value="Homeodomain-like"/>
    <property type="match status" value="1"/>
</dbReference>
<accession>A0A920CWC8</accession>
<evidence type="ECO:0000313" key="3">
    <source>
        <dbReference type="Proteomes" id="UP000682811"/>
    </source>
</evidence>
<reference evidence="2 3" key="1">
    <citation type="submission" date="2021-03" db="EMBL/GenBank/DDBJ databases">
        <title>Antimicrobial resistance genes in bacteria isolated from Japanese honey, and their potential for conferring macrolide and lincosamide resistance in the American foulbrood pathogen Paenibacillus larvae.</title>
        <authorList>
            <person name="Okamoto M."/>
            <person name="Kumagai M."/>
            <person name="Kanamori H."/>
            <person name="Takamatsu D."/>
        </authorList>
    </citation>
    <scope>NUCLEOTIDE SEQUENCE [LARGE SCALE GENOMIC DNA]</scope>
    <source>
        <strain evidence="2 3">J34TS1</strain>
    </source>
</reference>
<organism evidence="2 3">
    <name type="scientific">Paenibacillus azoreducens</name>
    <dbReference type="NCBI Taxonomy" id="116718"/>
    <lineage>
        <taxon>Bacteria</taxon>
        <taxon>Bacillati</taxon>
        <taxon>Bacillota</taxon>
        <taxon>Bacilli</taxon>
        <taxon>Bacillales</taxon>
        <taxon>Paenibacillaceae</taxon>
        <taxon>Paenibacillus</taxon>
    </lineage>
</organism>
<evidence type="ECO:0000259" key="1">
    <source>
        <dbReference type="Pfam" id="PF13518"/>
    </source>
</evidence>
<dbReference type="Proteomes" id="UP000682811">
    <property type="component" value="Unassembled WGS sequence"/>
</dbReference>
<name>A0A920CWC8_9BACL</name>
<keyword evidence="3" id="KW-1185">Reference proteome</keyword>
<dbReference type="InterPro" id="IPR009057">
    <property type="entry name" value="Homeodomain-like_sf"/>
</dbReference>